<keyword evidence="2" id="KW-1185">Reference proteome</keyword>
<dbReference type="Proteomes" id="UP001153678">
    <property type="component" value="Unassembled WGS sequence"/>
</dbReference>
<organism evidence="1 2">
    <name type="scientific">Funneliformis geosporum</name>
    <dbReference type="NCBI Taxonomy" id="1117311"/>
    <lineage>
        <taxon>Eukaryota</taxon>
        <taxon>Fungi</taxon>
        <taxon>Fungi incertae sedis</taxon>
        <taxon>Mucoromycota</taxon>
        <taxon>Glomeromycotina</taxon>
        <taxon>Glomeromycetes</taxon>
        <taxon>Glomerales</taxon>
        <taxon>Glomeraceae</taxon>
        <taxon>Funneliformis</taxon>
    </lineage>
</organism>
<feature type="non-terminal residue" evidence="1">
    <location>
        <position position="1"/>
    </location>
</feature>
<comment type="caution">
    <text evidence="1">The sequence shown here is derived from an EMBL/GenBank/DDBJ whole genome shotgun (WGS) entry which is preliminary data.</text>
</comment>
<accession>A0A9W4T723</accession>
<dbReference type="AlphaFoldDB" id="A0A9W4T723"/>
<dbReference type="EMBL" id="CAMKVN010011926">
    <property type="protein sequence ID" value="CAI2195114.1"/>
    <property type="molecule type" value="Genomic_DNA"/>
</dbReference>
<protein>
    <submittedName>
        <fullName evidence="1">5845_t:CDS:1</fullName>
    </submittedName>
</protein>
<reference evidence="1" key="1">
    <citation type="submission" date="2022-08" db="EMBL/GenBank/DDBJ databases">
        <authorList>
            <person name="Kallberg Y."/>
            <person name="Tangrot J."/>
            <person name="Rosling A."/>
        </authorList>
    </citation>
    <scope>NUCLEOTIDE SEQUENCE</scope>
    <source>
        <strain evidence="1">Wild A</strain>
    </source>
</reference>
<sequence length="73" mass="8491">DSDDELNGSEKQFKAEEAKDDELVFFGLKTNNNGWDELDENNNNNYNEENNDLNNALRRAEELKIIQIMIQSL</sequence>
<proteinExistence type="predicted"/>
<gene>
    <name evidence="1" type="ORF">FWILDA_LOCUS16914</name>
</gene>
<name>A0A9W4T723_9GLOM</name>
<evidence type="ECO:0000313" key="1">
    <source>
        <dbReference type="EMBL" id="CAI2195114.1"/>
    </source>
</evidence>
<evidence type="ECO:0000313" key="2">
    <source>
        <dbReference type="Proteomes" id="UP001153678"/>
    </source>
</evidence>